<organism evidence="1 2">
    <name type="scientific">Trichonephila inaurata madagascariensis</name>
    <dbReference type="NCBI Taxonomy" id="2747483"/>
    <lineage>
        <taxon>Eukaryota</taxon>
        <taxon>Metazoa</taxon>
        <taxon>Ecdysozoa</taxon>
        <taxon>Arthropoda</taxon>
        <taxon>Chelicerata</taxon>
        <taxon>Arachnida</taxon>
        <taxon>Araneae</taxon>
        <taxon>Araneomorphae</taxon>
        <taxon>Entelegynae</taxon>
        <taxon>Araneoidea</taxon>
        <taxon>Nephilidae</taxon>
        <taxon>Trichonephila</taxon>
        <taxon>Trichonephila inaurata</taxon>
    </lineage>
</organism>
<reference evidence="1" key="1">
    <citation type="submission" date="2020-08" db="EMBL/GenBank/DDBJ databases">
        <title>Multicomponent nature underlies the extraordinary mechanical properties of spider dragline silk.</title>
        <authorList>
            <person name="Kono N."/>
            <person name="Nakamura H."/>
            <person name="Mori M."/>
            <person name="Yoshida Y."/>
            <person name="Ohtoshi R."/>
            <person name="Malay A.D."/>
            <person name="Moran D.A.P."/>
            <person name="Tomita M."/>
            <person name="Numata K."/>
            <person name="Arakawa K."/>
        </authorList>
    </citation>
    <scope>NUCLEOTIDE SEQUENCE</scope>
</reference>
<dbReference type="EMBL" id="BMAV01008932">
    <property type="protein sequence ID" value="GFY52835.1"/>
    <property type="molecule type" value="Genomic_DNA"/>
</dbReference>
<accession>A0A8X6XFU2</accession>
<protein>
    <submittedName>
        <fullName evidence="1">Uncharacterized protein</fullName>
    </submittedName>
</protein>
<gene>
    <name evidence="1" type="ORF">TNIN_412691</name>
</gene>
<sequence length="74" mass="8884">MECRCYGCVTIQENNKENLSIHGIPESNQRKGKNQKHRNKIQVVFVRNIELLEKKMNYINMKCLLKFSMFYMKV</sequence>
<evidence type="ECO:0000313" key="1">
    <source>
        <dbReference type="EMBL" id="GFY52835.1"/>
    </source>
</evidence>
<keyword evidence="2" id="KW-1185">Reference proteome</keyword>
<comment type="caution">
    <text evidence="1">The sequence shown here is derived from an EMBL/GenBank/DDBJ whole genome shotgun (WGS) entry which is preliminary data.</text>
</comment>
<dbReference type="Proteomes" id="UP000886998">
    <property type="component" value="Unassembled WGS sequence"/>
</dbReference>
<dbReference type="AlphaFoldDB" id="A0A8X6XFU2"/>
<proteinExistence type="predicted"/>
<evidence type="ECO:0000313" key="2">
    <source>
        <dbReference type="Proteomes" id="UP000886998"/>
    </source>
</evidence>
<name>A0A8X6XFU2_9ARAC</name>